<keyword evidence="3" id="KW-1185">Reference proteome</keyword>
<keyword evidence="1" id="KW-0472">Membrane</keyword>
<feature type="transmembrane region" description="Helical" evidence="1">
    <location>
        <begin position="58"/>
        <end position="84"/>
    </location>
</feature>
<protein>
    <recommendedName>
        <fullName evidence="4">DUF3566 domain-containing protein</fullName>
    </recommendedName>
</protein>
<dbReference type="RefSeq" id="WP_386757342.1">
    <property type="nucleotide sequence ID" value="NZ_JBHRXK010000001.1"/>
</dbReference>
<accession>A0ABV7RK11</accession>
<dbReference type="Proteomes" id="UP001595740">
    <property type="component" value="Unassembled WGS sequence"/>
</dbReference>
<comment type="caution">
    <text evidence="2">The sequence shown here is derived from an EMBL/GenBank/DDBJ whole genome shotgun (WGS) entry which is preliminary data.</text>
</comment>
<gene>
    <name evidence="2" type="ORF">ACFOLC_02915</name>
</gene>
<organism evidence="2 3">
    <name type="scientific">Lysobacter cavernae</name>
    <dbReference type="NCBI Taxonomy" id="1685901"/>
    <lineage>
        <taxon>Bacteria</taxon>
        <taxon>Pseudomonadati</taxon>
        <taxon>Pseudomonadota</taxon>
        <taxon>Gammaproteobacteria</taxon>
        <taxon>Lysobacterales</taxon>
        <taxon>Lysobacteraceae</taxon>
        <taxon>Lysobacter</taxon>
    </lineage>
</organism>
<evidence type="ECO:0000256" key="1">
    <source>
        <dbReference type="SAM" id="Phobius"/>
    </source>
</evidence>
<evidence type="ECO:0000313" key="2">
    <source>
        <dbReference type="EMBL" id="MFC3549959.1"/>
    </source>
</evidence>
<evidence type="ECO:0000313" key="3">
    <source>
        <dbReference type="Proteomes" id="UP001595740"/>
    </source>
</evidence>
<reference evidence="3" key="1">
    <citation type="journal article" date="2019" name="Int. J. Syst. Evol. Microbiol.">
        <title>The Global Catalogue of Microorganisms (GCM) 10K type strain sequencing project: providing services to taxonomists for standard genome sequencing and annotation.</title>
        <authorList>
            <consortium name="The Broad Institute Genomics Platform"/>
            <consortium name="The Broad Institute Genome Sequencing Center for Infectious Disease"/>
            <person name="Wu L."/>
            <person name="Ma J."/>
        </authorList>
    </citation>
    <scope>NUCLEOTIDE SEQUENCE [LARGE SCALE GENOMIC DNA]</scope>
    <source>
        <strain evidence="3">KCTC 42875</strain>
    </source>
</reference>
<keyword evidence="1" id="KW-1133">Transmembrane helix</keyword>
<evidence type="ECO:0008006" key="4">
    <source>
        <dbReference type="Google" id="ProtNLM"/>
    </source>
</evidence>
<keyword evidence="1" id="KW-0812">Transmembrane</keyword>
<dbReference type="EMBL" id="JBHRXK010000001">
    <property type="protein sequence ID" value="MFC3549959.1"/>
    <property type="molecule type" value="Genomic_DNA"/>
</dbReference>
<proteinExistence type="predicted"/>
<sequence length="100" mass="9937">MVIRRIGVLSAAKIGGILAGVVGLIAGILLCLASLAGGSADMAHAAQADPGMTWITGLGAMAIVVLPIAYAVFGFIGGAIHAFIYNLAAKFVGGLVIETD</sequence>
<name>A0ABV7RK11_9GAMM</name>